<dbReference type="AlphaFoldDB" id="E5Y365"/>
<comment type="caution">
    <text evidence="6">The sequence shown here is derived from an EMBL/GenBank/DDBJ whole genome shotgun (WGS) entry which is preliminary data.</text>
</comment>
<dbReference type="OrthoDB" id="112032at2"/>
<dbReference type="PROSITE" id="PS00041">
    <property type="entry name" value="HTH_ARAC_FAMILY_1"/>
    <property type="match status" value="1"/>
</dbReference>
<dbReference type="InterPro" id="IPR018062">
    <property type="entry name" value="HTH_AraC-typ_CS"/>
</dbReference>
<accession>E5Y365</accession>
<evidence type="ECO:0000256" key="2">
    <source>
        <dbReference type="ARBA" id="ARBA00023125"/>
    </source>
</evidence>
<dbReference type="InterPro" id="IPR037923">
    <property type="entry name" value="HTH-like"/>
</dbReference>
<protein>
    <recommendedName>
        <fullName evidence="5">HTH araC/xylS-type domain-containing protein</fullName>
    </recommendedName>
</protein>
<evidence type="ECO:0000259" key="5">
    <source>
        <dbReference type="PROSITE" id="PS01124"/>
    </source>
</evidence>
<proteinExistence type="predicted"/>
<evidence type="ECO:0000256" key="3">
    <source>
        <dbReference type="ARBA" id="ARBA00023159"/>
    </source>
</evidence>
<sequence length="274" mass="31417">MIKETRTIHYDAELAIEAYWLQNVLEPFPDHFHDYYLIGFIEKGARELTCGGQKYITTEGDLFTLNPHEPHGCRSYDGKPFSYRGIGVLPDVMRAAMREITGQAILPRFRERILSQSELACSLRDLHAMIVQEDKEFRKEEIFLMLLGQLLRDNAGETPLPDAYKDESDIGAVCAYLEEHSGEPVSLDRLGEVAGLSKYYLLRSFTKQKGISPYRYLETIRIAKARKLLERNVPMIEVALQTGFADQSHFSRFFKRLIGVTPRQYAEIFGGRQA</sequence>
<dbReference type="PANTHER" id="PTHR46796">
    <property type="entry name" value="HTH-TYPE TRANSCRIPTIONAL ACTIVATOR RHAS-RELATED"/>
    <property type="match status" value="1"/>
</dbReference>
<dbReference type="InterPro" id="IPR050204">
    <property type="entry name" value="AraC_XylS_family_regulators"/>
</dbReference>
<keyword evidence="1" id="KW-0805">Transcription regulation</keyword>
<keyword evidence="2" id="KW-0238">DNA-binding</keyword>
<evidence type="ECO:0000256" key="1">
    <source>
        <dbReference type="ARBA" id="ARBA00023015"/>
    </source>
</evidence>
<dbReference type="HOGENOM" id="CLU_000445_88_16_7"/>
<dbReference type="InterPro" id="IPR020449">
    <property type="entry name" value="Tscrpt_reg_AraC-type_HTH"/>
</dbReference>
<dbReference type="InterPro" id="IPR003313">
    <property type="entry name" value="AraC-bd"/>
</dbReference>
<dbReference type="STRING" id="563192.HMPREF0179_00626"/>
<reference evidence="6 7" key="1">
    <citation type="submission" date="2010-10" db="EMBL/GenBank/DDBJ databases">
        <authorList>
            <consortium name="The Broad Institute Genome Sequencing Platform"/>
            <person name="Ward D."/>
            <person name="Earl A."/>
            <person name="Feldgarden M."/>
            <person name="Young S.K."/>
            <person name="Gargeya S."/>
            <person name="Zeng Q."/>
            <person name="Alvarado L."/>
            <person name="Berlin A."/>
            <person name="Bochicchio J."/>
            <person name="Chapman S.B."/>
            <person name="Chen Z."/>
            <person name="Freedman E."/>
            <person name="Gellesch M."/>
            <person name="Goldberg J."/>
            <person name="Griggs A."/>
            <person name="Gujja S."/>
            <person name="Heilman E."/>
            <person name="Heiman D."/>
            <person name="Howarth C."/>
            <person name="Mehta T."/>
            <person name="Neiman D."/>
            <person name="Pearson M."/>
            <person name="Roberts A."/>
            <person name="Saif S."/>
            <person name="Shea T."/>
            <person name="Shenoy N."/>
            <person name="Sisk P."/>
            <person name="Stolte C."/>
            <person name="Sykes S."/>
            <person name="White J."/>
            <person name="Yandava C."/>
            <person name="Allen-Vercoe E."/>
            <person name="Sibley C."/>
            <person name="Ambrose C.E."/>
            <person name="Strauss J."/>
            <person name="Daigneault M."/>
            <person name="Haas B."/>
            <person name="Nusbaum C."/>
            <person name="Birren B."/>
        </authorList>
    </citation>
    <scope>NUCLEOTIDE SEQUENCE [LARGE SCALE GENOMIC DNA]</scope>
    <source>
        <strain evidence="6 7">3_1_6</strain>
    </source>
</reference>
<dbReference type="Gene3D" id="2.60.120.10">
    <property type="entry name" value="Jelly Rolls"/>
    <property type="match status" value="1"/>
</dbReference>
<dbReference type="GO" id="GO:0043565">
    <property type="term" value="F:sequence-specific DNA binding"/>
    <property type="evidence" value="ECO:0007669"/>
    <property type="project" value="InterPro"/>
</dbReference>
<evidence type="ECO:0000256" key="4">
    <source>
        <dbReference type="ARBA" id="ARBA00023163"/>
    </source>
</evidence>
<organism evidence="6 7">
    <name type="scientific">Bilophila wadsworthia (strain 3_1_6)</name>
    <dbReference type="NCBI Taxonomy" id="563192"/>
    <lineage>
        <taxon>Bacteria</taxon>
        <taxon>Pseudomonadati</taxon>
        <taxon>Thermodesulfobacteriota</taxon>
        <taxon>Desulfovibrionia</taxon>
        <taxon>Desulfovibrionales</taxon>
        <taxon>Desulfovibrionaceae</taxon>
        <taxon>Bilophila</taxon>
    </lineage>
</organism>
<dbReference type="eggNOG" id="COG2207">
    <property type="taxonomic scope" value="Bacteria"/>
</dbReference>
<keyword evidence="3" id="KW-0010">Activator</keyword>
<dbReference type="SUPFAM" id="SSF51215">
    <property type="entry name" value="Regulatory protein AraC"/>
    <property type="match status" value="1"/>
</dbReference>
<reference evidence="6 7" key="2">
    <citation type="submission" date="2013-04" db="EMBL/GenBank/DDBJ databases">
        <title>The Genome Sequence of Bilophila wadsworthia 3_1_6.</title>
        <authorList>
            <consortium name="The Broad Institute Genomics Platform"/>
            <person name="Earl A."/>
            <person name="Ward D."/>
            <person name="Feldgarden M."/>
            <person name="Gevers D."/>
            <person name="Sibley C."/>
            <person name="Strauss J."/>
            <person name="Allen-Vercoe E."/>
            <person name="Walker B."/>
            <person name="Young S."/>
            <person name="Zeng Q."/>
            <person name="Gargeya S."/>
            <person name="Fitzgerald M."/>
            <person name="Haas B."/>
            <person name="Abouelleil A."/>
            <person name="Allen A.W."/>
            <person name="Alvarado L."/>
            <person name="Arachchi H.M."/>
            <person name="Berlin A.M."/>
            <person name="Chapman S.B."/>
            <person name="Gainer-Dewar J."/>
            <person name="Goldberg J."/>
            <person name="Griggs A."/>
            <person name="Gujja S."/>
            <person name="Hansen M."/>
            <person name="Howarth C."/>
            <person name="Imamovic A."/>
            <person name="Ireland A."/>
            <person name="Larimer J."/>
            <person name="McCowan C."/>
            <person name="Murphy C."/>
            <person name="Pearson M."/>
            <person name="Poon T.W."/>
            <person name="Priest M."/>
            <person name="Roberts A."/>
            <person name="Saif S."/>
            <person name="Shea T."/>
            <person name="Sisk P."/>
            <person name="Sykes S."/>
            <person name="Wortman J."/>
            <person name="Nusbaum C."/>
            <person name="Birren B."/>
        </authorList>
    </citation>
    <scope>NUCLEOTIDE SEQUENCE [LARGE SCALE GENOMIC DNA]</scope>
    <source>
        <strain evidence="6 7">3_1_6</strain>
    </source>
</reference>
<keyword evidence="7" id="KW-1185">Reference proteome</keyword>
<dbReference type="RefSeq" id="WP_005024880.1">
    <property type="nucleotide sequence ID" value="NZ_KE150238.1"/>
</dbReference>
<evidence type="ECO:0000313" key="6">
    <source>
        <dbReference type="EMBL" id="EFV45559.1"/>
    </source>
</evidence>
<dbReference type="EMBL" id="ADCP02000001">
    <property type="protein sequence ID" value="EFV45559.1"/>
    <property type="molecule type" value="Genomic_DNA"/>
</dbReference>
<feature type="domain" description="HTH araC/xylS-type" evidence="5">
    <location>
        <begin position="171"/>
        <end position="268"/>
    </location>
</feature>
<dbReference type="InterPro" id="IPR018060">
    <property type="entry name" value="HTH_AraC"/>
</dbReference>
<dbReference type="Gene3D" id="1.10.10.60">
    <property type="entry name" value="Homeodomain-like"/>
    <property type="match status" value="2"/>
</dbReference>
<keyword evidence="4" id="KW-0804">Transcription</keyword>
<dbReference type="Pfam" id="PF12833">
    <property type="entry name" value="HTH_18"/>
    <property type="match status" value="1"/>
</dbReference>
<dbReference type="SMART" id="SM00342">
    <property type="entry name" value="HTH_ARAC"/>
    <property type="match status" value="1"/>
</dbReference>
<dbReference type="SUPFAM" id="SSF46689">
    <property type="entry name" value="Homeodomain-like"/>
    <property type="match status" value="2"/>
</dbReference>
<evidence type="ECO:0000313" key="7">
    <source>
        <dbReference type="Proteomes" id="UP000006034"/>
    </source>
</evidence>
<dbReference type="PROSITE" id="PS01124">
    <property type="entry name" value="HTH_ARAC_FAMILY_2"/>
    <property type="match status" value="1"/>
</dbReference>
<dbReference type="PRINTS" id="PR00032">
    <property type="entry name" value="HTHARAC"/>
</dbReference>
<dbReference type="InterPro" id="IPR009057">
    <property type="entry name" value="Homeodomain-like_sf"/>
</dbReference>
<name>E5Y365_BILW3</name>
<gene>
    <name evidence="6" type="ORF">HMPREF0179_00626</name>
</gene>
<dbReference type="PANTHER" id="PTHR46796:SF2">
    <property type="entry name" value="TRANSCRIPTIONAL REGULATORY PROTEIN"/>
    <property type="match status" value="1"/>
</dbReference>
<dbReference type="Pfam" id="PF02311">
    <property type="entry name" value="AraC_binding"/>
    <property type="match status" value="1"/>
</dbReference>
<dbReference type="Proteomes" id="UP000006034">
    <property type="component" value="Unassembled WGS sequence"/>
</dbReference>
<dbReference type="GO" id="GO:0003700">
    <property type="term" value="F:DNA-binding transcription factor activity"/>
    <property type="evidence" value="ECO:0007669"/>
    <property type="project" value="InterPro"/>
</dbReference>
<dbReference type="GeneID" id="78085769"/>
<dbReference type="InterPro" id="IPR014710">
    <property type="entry name" value="RmlC-like_jellyroll"/>
</dbReference>